<dbReference type="PANTHER" id="PTHR43808:SF8">
    <property type="entry name" value="PEPTIDASE M20 DIMERISATION DOMAIN-CONTAINING PROTEIN"/>
    <property type="match status" value="1"/>
</dbReference>
<name>A0A839S914_9PSEU</name>
<comment type="cofactor">
    <cofactor evidence="1">
        <name>Zn(2+)</name>
        <dbReference type="ChEBI" id="CHEBI:29105"/>
    </cofactor>
</comment>
<dbReference type="InterPro" id="IPR011650">
    <property type="entry name" value="Peptidase_M20_dimer"/>
</dbReference>
<dbReference type="Pfam" id="PF07687">
    <property type="entry name" value="M20_dimer"/>
    <property type="match status" value="1"/>
</dbReference>
<dbReference type="Gene3D" id="1.10.150.900">
    <property type="match status" value="1"/>
</dbReference>
<keyword evidence="5" id="KW-1185">Reference proteome</keyword>
<protein>
    <submittedName>
        <fullName evidence="4">Acetylornithine deacetylase/succinyl-diaminopimelate desuccinylase-like protein</fullName>
    </submittedName>
</protein>
<dbReference type="RefSeq" id="WP_183658623.1">
    <property type="nucleotide sequence ID" value="NZ_JACHWU010000007.1"/>
</dbReference>
<dbReference type="Proteomes" id="UP000550714">
    <property type="component" value="Unassembled WGS sequence"/>
</dbReference>
<dbReference type="EMBL" id="JACHWU010000007">
    <property type="protein sequence ID" value="MBB3053117.1"/>
    <property type="molecule type" value="Genomic_DNA"/>
</dbReference>
<dbReference type="AlphaFoldDB" id="A0A839S914"/>
<keyword evidence="2" id="KW-0862">Zinc</keyword>
<gene>
    <name evidence="4" type="ORF">FHS23_004160</name>
</gene>
<evidence type="ECO:0000256" key="2">
    <source>
        <dbReference type="ARBA" id="ARBA00022833"/>
    </source>
</evidence>
<sequence length="434" mass="47358">MTLPVVERLEALWASRGVETQRFPTPKEGNTHLRVRIPGRTSTPGLMFLCHTDVVDVQPGWTTEPFAAGRHDGFLRGRGVLDMKGMLAAVTTACLRLVDEGAVPDRDIVVLYDCDEEGGWHGTSWLLKQHPELVNIGAVVTEGGWALCGTDGRTPMIASMSCAERTFGALRVTTTAAATHSSRPVPRSAIGSLAHLIARLERLDLPVRLVSLNRTYFERLREATDDPALAGAVEQLLAAHTQPALDAAGDHVLATSGNPALHNALLRSTLAFVVAEGGKRANAVPSTASVLLQLRFTPGGSSPQEVIDLVRECVGADGQISVVGPPWENERETLQRWQRDWTAPHAPAEHEVFEAWEHAVAEVHPGVATAPVVFEGGTSAKPWREKGIPVYGLYPYFVDDETLTAMHGADERIRIDELRHSEELFRHMLLRFCT</sequence>
<proteinExistence type="predicted"/>
<reference evidence="4 5" key="1">
    <citation type="submission" date="2020-08" db="EMBL/GenBank/DDBJ databases">
        <title>Genomic Encyclopedia of Type Strains, Phase III (KMG-III): the genomes of soil and plant-associated and newly described type strains.</title>
        <authorList>
            <person name="Whitman W."/>
        </authorList>
    </citation>
    <scope>NUCLEOTIDE SEQUENCE [LARGE SCALE GENOMIC DNA]</scope>
    <source>
        <strain evidence="4 5">CECT 8577</strain>
    </source>
</reference>
<evidence type="ECO:0000313" key="5">
    <source>
        <dbReference type="Proteomes" id="UP000550714"/>
    </source>
</evidence>
<evidence type="ECO:0000259" key="3">
    <source>
        <dbReference type="Pfam" id="PF07687"/>
    </source>
</evidence>
<dbReference type="InterPro" id="IPR050072">
    <property type="entry name" value="Peptidase_M20A"/>
</dbReference>
<comment type="caution">
    <text evidence="4">The sequence shown here is derived from an EMBL/GenBank/DDBJ whole genome shotgun (WGS) entry which is preliminary data.</text>
</comment>
<dbReference type="GO" id="GO:0016787">
    <property type="term" value="F:hydrolase activity"/>
    <property type="evidence" value="ECO:0007669"/>
    <property type="project" value="InterPro"/>
</dbReference>
<feature type="domain" description="Peptidase M20 dimerisation" evidence="3">
    <location>
        <begin position="164"/>
        <end position="315"/>
    </location>
</feature>
<dbReference type="Gene3D" id="3.40.630.10">
    <property type="entry name" value="Zn peptidases"/>
    <property type="match status" value="1"/>
</dbReference>
<evidence type="ECO:0000313" key="4">
    <source>
        <dbReference type="EMBL" id="MBB3053117.1"/>
    </source>
</evidence>
<dbReference type="PANTHER" id="PTHR43808">
    <property type="entry name" value="ACETYLORNITHINE DEACETYLASE"/>
    <property type="match status" value="1"/>
</dbReference>
<dbReference type="InterPro" id="IPR002933">
    <property type="entry name" value="Peptidase_M20"/>
</dbReference>
<dbReference type="Gene3D" id="3.30.70.360">
    <property type="match status" value="1"/>
</dbReference>
<dbReference type="Pfam" id="PF01546">
    <property type="entry name" value="Peptidase_M20"/>
    <property type="match status" value="1"/>
</dbReference>
<accession>A0A839S914</accession>
<organism evidence="4 5">
    <name type="scientific">Prauserella isguenensis</name>
    <dbReference type="NCBI Taxonomy" id="1470180"/>
    <lineage>
        <taxon>Bacteria</taxon>
        <taxon>Bacillati</taxon>
        <taxon>Actinomycetota</taxon>
        <taxon>Actinomycetes</taxon>
        <taxon>Pseudonocardiales</taxon>
        <taxon>Pseudonocardiaceae</taxon>
        <taxon>Prauserella</taxon>
    </lineage>
</organism>
<evidence type="ECO:0000256" key="1">
    <source>
        <dbReference type="ARBA" id="ARBA00001947"/>
    </source>
</evidence>
<dbReference type="SUPFAM" id="SSF53187">
    <property type="entry name" value="Zn-dependent exopeptidases"/>
    <property type="match status" value="1"/>
</dbReference>